<dbReference type="RefSeq" id="WP_119849758.1">
    <property type="nucleotide sequence ID" value="NZ_CP032412.1"/>
</dbReference>
<dbReference type="EMBL" id="CP032412">
    <property type="protein sequence ID" value="AYB46133.1"/>
    <property type="molecule type" value="Genomic_DNA"/>
</dbReference>
<evidence type="ECO:0000259" key="1">
    <source>
        <dbReference type="PROSITE" id="PS51186"/>
    </source>
</evidence>
<evidence type="ECO:0000313" key="2">
    <source>
        <dbReference type="EMBL" id="AYB46133.1"/>
    </source>
</evidence>
<reference evidence="2 3" key="1">
    <citation type="submission" date="2018-09" db="EMBL/GenBank/DDBJ databases">
        <title>Genome Sequence of Paenibacillus lautus Strain E7593-69, Azo Dye-Degrading Bacteria, Isolated from Commercial Tattoo Inks.</title>
        <authorList>
            <person name="Nho S.W."/>
            <person name="Kim S.-J."/>
            <person name="Kweon O."/>
            <person name="Cerniglia C.E."/>
        </authorList>
    </citation>
    <scope>NUCLEOTIDE SEQUENCE [LARGE SCALE GENOMIC DNA]</scope>
    <source>
        <strain evidence="2 3">E7593-69</strain>
    </source>
</reference>
<gene>
    <name evidence="2" type="ORF">D5F53_23810</name>
</gene>
<dbReference type="InterPro" id="IPR000182">
    <property type="entry name" value="GNAT_dom"/>
</dbReference>
<evidence type="ECO:0000313" key="3">
    <source>
        <dbReference type="Proteomes" id="UP000266552"/>
    </source>
</evidence>
<dbReference type="Proteomes" id="UP000266552">
    <property type="component" value="Chromosome"/>
</dbReference>
<proteinExistence type="predicted"/>
<keyword evidence="3" id="KW-1185">Reference proteome</keyword>
<dbReference type="PROSITE" id="PS51186">
    <property type="entry name" value="GNAT"/>
    <property type="match status" value="1"/>
</dbReference>
<dbReference type="InterPro" id="IPR016181">
    <property type="entry name" value="Acyl_CoA_acyltransferase"/>
</dbReference>
<dbReference type="Pfam" id="PF13508">
    <property type="entry name" value="Acetyltransf_7"/>
    <property type="match status" value="1"/>
</dbReference>
<sequence>MIQKCPVTPDDRSFLFLLYCSTRQAEVKAYGWDDMMREQFLHMQWNAQQHSYAMQFPKAEQSILLQKNKKAGRMIVNRQKEKLTIILIDISLLPEFQNRGIGTSLIRELQAEAEEEKSILSLSVLPASPALRLYERLGFRALESDGYHIRMEWRGAI</sequence>
<organism evidence="2 3">
    <name type="scientific">Paenibacillus lautus</name>
    <name type="common">Bacillus lautus</name>
    <dbReference type="NCBI Taxonomy" id="1401"/>
    <lineage>
        <taxon>Bacteria</taxon>
        <taxon>Bacillati</taxon>
        <taxon>Bacillota</taxon>
        <taxon>Bacilli</taxon>
        <taxon>Bacillales</taxon>
        <taxon>Paenibacillaceae</taxon>
        <taxon>Paenibacillus</taxon>
    </lineage>
</organism>
<dbReference type="Gene3D" id="3.40.630.30">
    <property type="match status" value="1"/>
</dbReference>
<protein>
    <submittedName>
        <fullName evidence="2">GNAT family N-acetyltransferase</fullName>
    </submittedName>
</protein>
<dbReference type="SUPFAM" id="SSF55729">
    <property type="entry name" value="Acyl-CoA N-acyltransferases (Nat)"/>
    <property type="match status" value="1"/>
</dbReference>
<keyword evidence="2" id="KW-0808">Transferase</keyword>
<feature type="domain" description="N-acetyltransferase" evidence="1">
    <location>
        <begin position="25"/>
        <end position="156"/>
    </location>
</feature>
<accession>A0A385TRG3</accession>
<dbReference type="GO" id="GO:0016747">
    <property type="term" value="F:acyltransferase activity, transferring groups other than amino-acyl groups"/>
    <property type="evidence" value="ECO:0007669"/>
    <property type="project" value="InterPro"/>
</dbReference>
<dbReference type="AlphaFoldDB" id="A0A385TRG3"/>
<dbReference type="KEGG" id="plw:D5F53_23810"/>
<name>A0A385TRG3_PAELA</name>
<dbReference type="CDD" id="cd04301">
    <property type="entry name" value="NAT_SF"/>
    <property type="match status" value="1"/>
</dbReference>